<dbReference type="AlphaFoldDB" id="A0A7S0H963"/>
<proteinExistence type="predicted"/>
<feature type="region of interest" description="Disordered" evidence="1">
    <location>
        <begin position="123"/>
        <end position="152"/>
    </location>
</feature>
<organism evidence="2">
    <name type="scientific">Hanusia phi</name>
    <dbReference type="NCBI Taxonomy" id="3032"/>
    <lineage>
        <taxon>Eukaryota</taxon>
        <taxon>Cryptophyceae</taxon>
        <taxon>Pyrenomonadales</taxon>
        <taxon>Geminigeraceae</taxon>
        <taxon>Hanusia</taxon>
    </lineage>
</organism>
<evidence type="ECO:0000256" key="1">
    <source>
        <dbReference type="SAM" id="MobiDB-lite"/>
    </source>
</evidence>
<sequence>MMTLSDAYPAREEDNLSLCVDKLEHGKLKDCEQANRSKPYSGSPQSWHVMLANLIVCLRQYLSNQERDTFDRVHAAAHRREVPTVQFFSFTLELLRRYAPHLEDEFREIFRLRNASRRRAQLKGGGLRSVKSEPALDTLPAQGRRSIPPNSRSCEDVNEAIWRFQGLSFEQEGSQTLLCKRQGEEDVCQDDLVRRKTGMMVEEEGLRSI</sequence>
<protein>
    <submittedName>
        <fullName evidence="2">Uncharacterized protein</fullName>
    </submittedName>
</protein>
<name>A0A7S0H963_9CRYP</name>
<dbReference type="EMBL" id="HBEO01001956">
    <property type="protein sequence ID" value="CAD8467518.1"/>
    <property type="molecule type" value="Transcribed_RNA"/>
</dbReference>
<accession>A0A7S0H963</accession>
<gene>
    <name evidence="2" type="ORF">HPHI1048_LOCUS1405</name>
</gene>
<reference evidence="2" key="1">
    <citation type="submission" date="2021-01" db="EMBL/GenBank/DDBJ databases">
        <authorList>
            <person name="Corre E."/>
            <person name="Pelletier E."/>
            <person name="Niang G."/>
            <person name="Scheremetjew M."/>
            <person name="Finn R."/>
            <person name="Kale V."/>
            <person name="Holt S."/>
            <person name="Cochrane G."/>
            <person name="Meng A."/>
            <person name="Brown T."/>
            <person name="Cohen L."/>
        </authorList>
    </citation>
    <scope>NUCLEOTIDE SEQUENCE</scope>
    <source>
        <strain evidence="2">CCMP325</strain>
    </source>
</reference>
<evidence type="ECO:0000313" key="2">
    <source>
        <dbReference type="EMBL" id="CAD8467518.1"/>
    </source>
</evidence>